<dbReference type="EMBL" id="BOVJ01000001">
    <property type="protein sequence ID" value="GIQ61475.1"/>
    <property type="molecule type" value="Genomic_DNA"/>
</dbReference>
<organism evidence="4 5">
    <name type="scientific">Paenibacillus cisolokensis</name>
    <dbReference type="NCBI Taxonomy" id="1658519"/>
    <lineage>
        <taxon>Bacteria</taxon>
        <taxon>Bacillati</taxon>
        <taxon>Bacillota</taxon>
        <taxon>Bacilli</taxon>
        <taxon>Bacillales</taxon>
        <taxon>Paenibacillaceae</taxon>
        <taxon>Paenibacillus</taxon>
    </lineage>
</organism>
<dbReference type="Proteomes" id="UP000680304">
    <property type="component" value="Unassembled WGS sequence"/>
</dbReference>
<dbReference type="InterPro" id="IPR001460">
    <property type="entry name" value="PCN-bd_Tpept"/>
</dbReference>
<proteinExistence type="predicted"/>
<dbReference type="InterPro" id="IPR050396">
    <property type="entry name" value="Glycosyltr_51/Transpeptidase"/>
</dbReference>
<evidence type="ECO:0000259" key="3">
    <source>
        <dbReference type="Pfam" id="PF00905"/>
    </source>
</evidence>
<accession>A0ABQ4MZX3</accession>
<evidence type="ECO:0000313" key="5">
    <source>
        <dbReference type="Proteomes" id="UP000680304"/>
    </source>
</evidence>
<reference evidence="4 5" key="1">
    <citation type="submission" date="2021-04" db="EMBL/GenBank/DDBJ databases">
        <title>Draft genome sequence of Paenibacillus cisolokensis, LC2-13A.</title>
        <authorList>
            <person name="Uke A."/>
            <person name="Chhe C."/>
            <person name="Baramee S."/>
            <person name="Kosugi A."/>
        </authorList>
    </citation>
    <scope>NUCLEOTIDE SEQUENCE [LARGE SCALE GENOMIC DNA]</scope>
    <source>
        <strain evidence="4 5">LC2-13A</strain>
    </source>
</reference>
<sequence length="174" mass="19017">MKKIAEDKNNFTPDSKEKGMEQIAAVMINHKTGAIISMLEGRDFYEEQMNLATQMIRQPGSTMKPIAAYLPALEEGLIQPAGVLDDSPIILKDGGKGYHIPMNAGRNFRGLVTAREALDRSLNIPAIKLFVEKVTIKNHGISCASWALRRCIRTTITPRPGLSADCIAAPPSKS</sequence>
<keyword evidence="2" id="KW-0808">Transferase</keyword>
<feature type="domain" description="Penicillin-binding protein transpeptidase" evidence="3">
    <location>
        <begin position="24"/>
        <end position="133"/>
    </location>
</feature>
<keyword evidence="1" id="KW-0328">Glycosyltransferase</keyword>
<protein>
    <recommendedName>
        <fullName evidence="3">Penicillin-binding protein transpeptidase domain-containing protein</fullName>
    </recommendedName>
</protein>
<dbReference type="PANTHER" id="PTHR32282:SF33">
    <property type="entry name" value="PEPTIDOGLYCAN GLYCOSYLTRANSFERASE"/>
    <property type="match status" value="1"/>
</dbReference>
<evidence type="ECO:0000256" key="1">
    <source>
        <dbReference type="ARBA" id="ARBA00022676"/>
    </source>
</evidence>
<name>A0ABQ4MZX3_9BACL</name>
<gene>
    <name evidence="4" type="ORF">PACILC2_00430</name>
</gene>
<dbReference type="Pfam" id="PF00905">
    <property type="entry name" value="Transpeptidase"/>
    <property type="match status" value="1"/>
</dbReference>
<keyword evidence="5" id="KW-1185">Reference proteome</keyword>
<dbReference type="PANTHER" id="PTHR32282">
    <property type="entry name" value="BINDING PROTEIN TRANSPEPTIDASE, PUTATIVE-RELATED"/>
    <property type="match status" value="1"/>
</dbReference>
<dbReference type="Gene3D" id="3.40.710.10">
    <property type="entry name" value="DD-peptidase/beta-lactamase superfamily"/>
    <property type="match status" value="1"/>
</dbReference>
<evidence type="ECO:0000256" key="2">
    <source>
        <dbReference type="ARBA" id="ARBA00022679"/>
    </source>
</evidence>
<comment type="caution">
    <text evidence="4">The sequence shown here is derived from an EMBL/GenBank/DDBJ whole genome shotgun (WGS) entry which is preliminary data.</text>
</comment>
<dbReference type="SUPFAM" id="SSF56601">
    <property type="entry name" value="beta-lactamase/transpeptidase-like"/>
    <property type="match status" value="1"/>
</dbReference>
<evidence type="ECO:0000313" key="4">
    <source>
        <dbReference type="EMBL" id="GIQ61475.1"/>
    </source>
</evidence>
<dbReference type="InterPro" id="IPR012338">
    <property type="entry name" value="Beta-lactam/transpept-like"/>
</dbReference>